<proteinExistence type="predicted"/>
<evidence type="ECO:0000313" key="2">
    <source>
        <dbReference type="Proteomes" id="UP000660745"/>
    </source>
</evidence>
<keyword evidence="2" id="KW-1185">Reference proteome</keyword>
<reference evidence="1" key="1">
    <citation type="journal article" date="2014" name="Int. J. Syst. Evol. Microbiol.">
        <title>Complete genome sequence of Corynebacterium casei LMG S-19264T (=DSM 44701T), isolated from a smear-ripened cheese.</title>
        <authorList>
            <consortium name="US DOE Joint Genome Institute (JGI-PGF)"/>
            <person name="Walter F."/>
            <person name="Albersmeier A."/>
            <person name="Kalinowski J."/>
            <person name="Ruckert C."/>
        </authorList>
    </citation>
    <scope>NUCLEOTIDE SEQUENCE</scope>
    <source>
        <strain evidence="1">CGMCC 4.7430</strain>
    </source>
</reference>
<comment type="caution">
    <text evidence="1">The sequence shown here is derived from an EMBL/GenBank/DDBJ whole genome shotgun (WGS) entry which is preliminary data.</text>
</comment>
<protein>
    <submittedName>
        <fullName evidence="1">Uncharacterized protein</fullName>
    </submittedName>
</protein>
<name>A0A918E7L6_9ACTN</name>
<organism evidence="1 2">
    <name type="scientific">Nonomuraea glycinis</name>
    <dbReference type="NCBI Taxonomy" id="2047744"/>
    <lineage>
        <taxon>Bacteria</taxon>
        <taxon>Bacillati</taxon>
        <taxon>Actinomycetota</taxon>
        <taxon>Actinomycetes</taxon>
        <taxon>Streptosporangiales</taxon>
        <taxon>Streptosporangiaceae</taxon>
        <taxon>Nonomuraea</taxon>
    </lineage>
</organism>
<reference evidence="1" key="2">
    <citation type="submission" date="2020-09" db="EMBL/GenBank/DDBJ databases">
        <authorList>
            <person name="Sun Q."/>
            <person name="Zhou Y."/>
        </authorList>
    </citation>
    <scope>NUCLEOTIDE SEQUENCE</scope>
    <source>
        <strain evidence="1">CGMCC 4.7430</strain>
    </source>
</reference>
<dbReference type="Proteomes" id="UP000660745">
    <property type="component" value="Unassembled WGS sequence"/>
</dbReference>
<accession>A0A918E7L6</accession>
<dbReference type="EMBL" id="BMNK01000008">
    <property type="protein sequence ID" value="GGP10235.1"/>
    <property type="molecule type" value="Genomic_DNA"/>
</dbReference>
<dbReference type="RefSeq" id="WP_189141037.1">
    <property type="nucleotide sequence ID" value="NZ_BMNK01000008.1"/>
</dbReference>
<sequence length="60" mass="6056">MDTASWTHVGHAYATIATNGTCQSPTITGRTGSPHNAACPPLSIAVPKLVTTGPAVKEPA</sequence>
<gene>
    <name evidence="1" type="ORF">GCM10012278_49080</name>
</gene>
<dbReference type="AlphaFoldDB" id="A0A918E7L6"/>
<evidence type="ECO:0000313" key="1">
    <source>
        <dbReference type="EMBL" id="GGP10235.1"/>
    </source>
</evidence>